<feature type="region of interest" description="Disordered" evidence="1">
    <location>
        <begin position="1"/>
        <end position="69"/>
    </location>
</feature>
<gene>
    <name evidence="2" type="ORF">D9611_001383</name>
</gene>
<feature type="compositionally biased region" description="Pro residues" evidence="1">
    <location>
        <begin position="92"/>
        <end position="108"/>
    </location>
</feature>
<feature type="region of interest" description="Disordered" evidence="1">
    <location>
        <begin position="297"/>
        <end position="318"/>
    </location>
</feature>
<proteinExistence type="predicted"/>
<protein>
    <submittedName>
        <fullName evidence="2">Uncharacterized protein</fullName>
    </submittedName>
</protein>
<reference evidence="2 3" key="1">
    <citation type="journal article" date="2020" name="ISME J.">
        <title>Uncovering the hidden diversity of litter-decomposition mechanisms in mushroom-forming fungi.</title>
        <authorList>
            <person name="Floudas D."/>
            <person name="Bentzer J."/>
            <person name="Ahren D."/>
            <person name="Johansson T."/>
            <person name="Persson P."/>
            <person name="Tunlid A."/>
        </authorList>
    </citation>
    <scope>NUCLEOTIDE SEQUENCE [LARGE SCALE GENOMIC DNA]</scope>
    <source>
        <strain evidence="2 3">CBS 175.51</strain>
    </source>
</reference>
<feature type="compositionally biased region" description="Basic and acidic residues" evidence="1">
    <location>
        <begin position="389"/>
        <end position="402"/>
    </location>
</feature>
<accession>A0A8H5FN01</accession>
<feature type="compositionally biased region" description="Polar residues" evidence="1">
    <location>
        <begin position="412"/>
        <end position="421"/>
    </location>
</feature>
<sequence length="530" mass="57611">MATAVERPFSSLGNTPRSHSTHSNPQEVIDVDLFDDDEVQVVGGSRRSSRPIAGPSRQPATGAPETISLLDSDDEIEMIGSPRPVERRRLFSPPPRHNVPVTIPPVPRVPRQFAGHTSMVHRSGHRHGPPPPVQAIDRTFNFNFGRNTPPAAGPSRRQPQAVPAPHAAPRSHHVPVLGLGGAIISNNRARVAAEQRGGLAHGRGSGSSILEPFFNGVPQAIRRIYPGMASRIGALLGGPDVAQDGLSSDEEEEEYMDFIRSRRDRFRKPLAEKEHYKTVYTHPVPSEPGFTFDFAPGDDSEETSKSSMFPPTSSSEPIVIMDDDEKGAAKKEEEAKMSTLLVCARCQDPLVLNSGLTGSDTYNRKIWALRCGHMVDGKCLGEIGQPQDAVDRKGKGKAKEEIPYGEDPSLYASRSGNSSQSQEEDPSIRSRLRSRKSSTAQESGSASPEDPPLVSPSRKRKRATGKAASNKKAKVEAEFEWKCPVPSCGRVHASVKICGGWGPEKERQLLKKVLTDLQDPSPRGAIQVFA</sequence>
<dbReference type="EMBL" id="JAACJK010000001">
    <property type="protein sequence ID" value="KAF5342388.1"/>
    <property type="molecule type" value="Genomic_DNA"/>
</dbReference>
<feature type="region of interest" description="Disordered" evidence="1">
    <location>
        <begin position="145"/>
        <end position="171"/>
    </location>
</feature>
<evidence type="ECO:0000256" key="1">
    <source>
        <dbReference type="SAM" id="MobiDB-lite"/>
    </source>
</evidence>
<feature type="compositionally biased region" description="Acidic residues" evidence="1">
    <location>
        <begin position="29"/>
        <end position="39"/>
    </location>
</feature>
<dbReference type="AlphaFoldDB" id="A0A8H5FN01"/>
<name>A0A8H5FN01_9AGAR</name>
<feature type="region of interest" description="Disordered" evidence="1">
    <location>
        <begin position="86"/>
        <end position="108"/>
    </location>
</feature>
<comment type="caution">
    <text evidence="2">The sequence shown here is derived from an EMBL/GenBank/DDBJ whole genome shotgun (WGS) entry which is preliminary data.</text>
</comment>
<keyword evidence="3" id="KW-1185">Reference proteome</keyword>
<dbReference type="OrthoDB" id="2507647at2759"/>
<feature type="compositionally biased region" description="Polar residues" evidence="1">
    <location>
        <begin position="11"/>
        <end position="26"/>
    </location>
</feature>
<evidence type="ECO:0000313" key="3">
    <source>
        <dbReference type="Proteomes" id="UP000541558"/>
    </source>
</evidence>
<dbReference type="Proteomes" id="UP000541558">
    <property type="component" value="Unassembled WGS sequence"/>
</dbReference>
<evidence type="ECO:0000313" key="2">
    <source>
        <dbReference type="EMBL" id="KAF5342388.1"/>
    </source>
</evidence>
<feature type="region of interest" description="Disordered" evidence="1">
    <location>
        <begin position="382"/>
        <end position="475"/>
    </location>
</feature>
<feature type="compositionally biased region" description="Basic residues" evidence="1">
    <location>
        <begin position="457"/>
        <end position="472"/>
    </location>
</feature>
<feature type="compositionally biased region" description="Low complexity" evidence="1">
    <location>
        <begin position="305"/>
        <end position="317"/>
    </location>
</feature>
<organism evidence="2 3">
    <name type="scientific">Ephemerocybe angulata</name>
    <dbReference type="NCBI Taxonomy" id="980116"/>
    <lineage>
        <taxon>Eukaryota</taxon>
        <taxon>Fungi</taxon>
        <taxon>Dikarya</taxon>
        <taxon>Basidiomycota</taxon>
        <taxon>Agaricomycotina</taxon>
        <taxon>Agaricomycetes</taxon>
        <taxon>Agaricomycetidae</taxon>
        <taxon>Agaricales</taxon>
        <taxon>Agaricineae</taxon>
        <taxon>Psathyrellaceae</taxon>
        <taxon>Ephemerocybe</taxon>
    </lineage>
</organism>
<feature type="compositionally biased region" description="Low complexity" evidence="1">
    <location>
        <begin position="156"/>
        <end position="168"/>
    </location>
</feature>